<feature type="region of interest" description="Disordered" evidence="2">
    <location>
        <begin position="233"/>
        <end position="267"/>
    </location>
</feature>
<organism evidence="3 4">
    <name type="scientific">Cercophora samala</name>
    <dbReference type="NCBI Taxonomy" id="330535"/>
    <lineage>
        <taxon>Eukaryota</taxon>
        <taxon>Fungi</taxon>
        <taxon>Dikarya</taxon>
        <taxon>Ascomycota</taxon>
        <taxon>Pezizomycotina</taxon>
        <taxon>Sordariomycetes</taxon>
        <taxon>Sordariomycetidae</taxon>
        <taxon>Sordariales</taxon>
        <taxon>Lasiosphaeriaceae</taxon>
        <taxon>Cercophora</taxon>
    </lineage>
</organism>
<dbReference type="Proteomes" id="UP001174997">
    <property type="component" value="Unassembled WGS sequence"/>
</dbReference>
<dbReference type="EMBL" id="JAULSY010000150">
    <property type="protein sequence ID" value="KAK0661631.1"/>
    <property type="molecule type" value="Genomic_DNA"/>
</dbReference>
<proteinExistence type="predicted"/>
<protein>
    <submittedName>
        <fullName evidence="3">Uncharacterized protein</fullName>
    </submittedName>
</protein>
<evidence type="ECO:0000313" key="4">
    <source>
        <dbReference type="Proteomes" id="UP001174997"/>
    </source>
</evidence>
<gene>
    <name evidence="3" type="ORF">QBC41DRAFT_35821</name>
</gene>
<comment type="caution">
    <text evidence="3">The sequence shown here is derived from an EMBL/GenBank/DDBJ whole genome shotgun (WGS) entry which is preliminary data.</text>
</comment>
<sequence length="517" mass="59101">MDLDHLLQREQDVWSRTHNLKGTRFEELPVGEHQMRHAVIRQELHMDFIRHVCLHLADQRSVFDERCRGPRVLQSINSPQFLPGTEKFPGCVVVSHVEERYNTHNRDTFNLKLGLGRPPNFCEANVSVELSPPRPSRRNKHKDHMYEQVRFRLGLSMSTDYLERNDLPQDIFERNDLPQDTLQRNHLPQDLRANRKHFATGDILVQTAVENTLQRDIFITRPWSYIHQLLPSGASSNTPDASSNGSGSSATLGASSTTESSPAEMAAATALTELARSQELAAVMAKRDEHMRLARGFEAQAAVMRGEDPSSETPQTGLVPSFQDFDAAVSMLLSHVAPLSENNQELQGHIRTLETRQENLRIVTLQSQGGHDELLKAHQELNDKLNSSEEKAVQEEQKRAAAEEEWARKEKEYEEMKQVYVEMTQSQDTIIKDLTREKENLLTKVERLKEKINNQASVIRSLDTIQINHNEELEKLRAEKKDEKEAKMALQEQVKVLQEQVRGLEERIAVSLDLKKS</sequence>
<evidence type="ECO:0000313" key="3">
    <source>
        <dbReference type="EMBL" id="KAK0661631.1"/>
    </source>
</evidence>
<accession>A0AA39Z0J3</accession>
<name>A0AA39Z0J3_9PEZI</name>
<keyword evidence="4" id="KW-1185">Reference proteome</keyword>
<feature type="coiled-coil region" evidence="1">
    <location>
        <begin position="371"/>
        <end position="507"/>
    </location>
</feature>
<evidence type="ECO:0000256" key="2">
    <source>
        <dbReference type="SAM" id="MobiDB-lite"/>
    </source>
</evidence>
<feature type="compositionally biased region" description="Low complexity" evidence="2">
    <location>
        <begin position="241"/>
        <end position="267"/>
    </location>
</feature>
<dbReference type="AlphaFoldDB" id="A0AA39Z0J3"/>
<reference evidence="3" key="1">
    <citation type="submission" date="2023-06" db="EMBL/GenBank/DDBJ databases">
        <title>Genome-scale phylogeny and comparative genomics of the fungal order Sordariales.</title>
        <authorList>
            <consortium name="Lawrence Berkeley National Laboratory"/>
            <person name="Hensen N."/>
            <person name="Bonometti L."/>
            <person name="Westerberg I."/>
            <person name="Brannstrom I.O."/>
            <person name="Guillou S."/>
            <person name="Cros-Aarteil S."/>
            <person name="Calhoun S."/>
            <person name="Haridas S."/>
            <person name="Kuo A."/>
            <person name="Mondo S."/>
            <person name="Pangilinan J."/>
            <person name="Riley R."/>
            <person name="Labutti K."/>
            <person name="Andreopoulos B."/>
            <person name="Lipzen A."/>
            <person name="Chen C."/>
            <person name="Yanf M."/>
            <person name="Daum C."/>
            <person name="Ng V."/>
            <person name="Clum A."/>
            <person name="Steindorff A."/>
            <person name="Ohm R."/>
            <person name="Martin F."/>
            <person name="Silar P."/>
            <person name="Natvig D."/>
            <person name="Lalanne C."/>
            <person name="Gautier V."/>
            <person name="Ament-Velasquez S.L."/>
            <person name="Kruys A."/>
            <person name="Hutchinson M.I."/>
            <person name="Powell A.J."/>
            <person name="Barry K."/>
            <person name="Miller A.N."/>
            <person name="Grigoriev I.V."/>
            <person name="Debuchy R."/>
            <person name="Gladieux P."/>
            <person name="Thoren M.H."/>
            <person name="Johannesson H."/>
        </authorList>
    </citation>
    <scope>NUCLEOTIDE SEQUENCE</scope>
    <source>
        <strain evidence="3">CBS 307.81</strain>
    </source>
</reference>
<keyword evidence="1" id="KW-0175">Coiled coil</keyword>
<evidence type="ECO:0000256" key="1">
    <source>
        <dbReference type="SAM" id="Coils"/>
    </source>
</evidence>